<evidence type="ECO:0000313" key="1">
    <source>
        <dbReference type="EMBL" id="KAJ7715964.1"/>
    </source>
</evidence>
<organism evidence="1 2">
    <name type="scientific">Mycena metata</name>
    <dbReference type="NCBI Taxonomy" id="1033252"/>
    <lineage>
        <taxon>Eukaryota</taxon>
        <taxon>Fungi</taxon>
        <taxon>Dikarya</taxon>
        <taxon>Basidiomycota</taxon>
        <taxon>Agaricomycotina</taxon>
        <taxon>Agaricomycetes</taxon>
        <taxon>Agaricomycetidae</taxon>
        <taxon>Agaricales</taxon>
        <taxon>Marasmiineae</taxon>
        <taxon>Mycenaceae</taxon>
        <taxon>Mycena</taxon>
    </lineage>
</organism>
<name>A0AAD7HAN3_9AGAR</name>
<proteinExistence type="predicted"/>
<sequence>MLRKLQNNLSSLLPLPLEVYRQLVVQSPRCIRILQAMWLLSSQHPSWPLTLSQLRFFLNESWDEMMNTMSLLHTATYAAKTPFSAIPAAVVTMLAISWEPPTMGPGPLFCDLTCGCLRLVESNASCTLIFERQPSEDRLYWGELVRCSPQSSPELLRSLQEFHPRWDSFSTLTRHCVHDSGQFPTCKCDWRFTFESFGESHLDPVNFHHDLQWLKTHMCPPTELIARWQHHLEQSLLLPRFSPVKASLDSI</sequence>
<protein>
    <submittedName>
        <fullName evidence="1">Uncharacterized protein</fullName>
    </submittedName>
</protein>
<accession>A0AAD7HAN3</accession>
<dbReference type="AlphaFoldDB" id="A0AAD7HAN3"/>
<comment type="caution">
    <text evidence="1">The sequence shown here is derived from an EMBL/GenBank/DDBJ whole genome shotgun (WGS) entry which is preliminary data.</text>
</comment>
<evidence type="ECO:0000313" key="2">
    <source>
        <dbReference type="Proteomes" id="UP001215598"/>
    </source>
</evidence>
<reference evidence="1" key="1">
    <citation type="submission" date="2023-03" db="EMBL/GenBank/DDBJ databases">
        <title>Massive genome expansion in bonnet fungi (Mycena s.s.) driven by repeated elements and novel gene families across ecological guilds.</title>
        <authorList>
            <consortium name="Lawrence Berkeley National Laboratory"/>
            <person name="Harder C.B."/>
            <person name="Miyauchi S."/>
            <person name="Viragh M."/>
            <person name="Kuo A."/>
            <person name="Thoen E."/>
            <person name="Andreopoulos B."/>
            <person name="Lu D."/>
            <person name="Skrede I."/>
            <person name="Drula E."/>
            <person name="Henrissat B."/>
            <person name="Morin E."/>
            <person name="Kohler A."/>
            <person name="Barry K."/>
            <person name="LaButti K."/>
            <person name="Morin E."/>
            <person name="Salamov A."/>
            <person name="Lipzen A."/>
            <person name="Mereny Z."/>
            <person name="Hegedus B."/>
            <person name="Baldrian P."/>
            <person name="Stursova M."/>
            <person name="Weitz H."/>
            <person name="Taylor A."/>
            <person name="Grigoriev I.V."/>
            <person name="Nagy L.G."/>
            <person name="Martin F."/>
            <person name="Kauserud H."/>
        </authorList>
    </citation>
    <scope>NUCLEOTIDE SEQUENCE</scope>
    <source>
        <strain evidence="1">CBHHK182m</strain>
    </source>
</reference>
<dbReference type="EMBL" id="JARKIB010000299">
    <property type="protein sequence ID" value="KAJ7715964.1"/>
    <property type="molecule type" value="Genomic_DNA"/>
</dbReference>
<dbReference type="Proteomes" id="UP001215598">
    <property type="component" value="Unassembled WGS sequence"/>
</dbReference>
<gene>
    <name evidence="1" type="ORF">B0H16DRAFT_463032</name>
</gene>
<keyword evidence="2" id="KW-1185">Reference proteome</keyword>